<evidence type="ECO:0000313" key="3">
    <source>
        <dbReference type="Proteomes" id="UP000176424"/>
    </source>
</evidence>
<feature type="domain" description="Serine aminopeptidase S33" evidence="1">
    <location>
        <begin position="50"/>
        <end position="228"/>
    </location>
</feature>
<proteinExistence type="predicted"/>
<organism evidence="2 3">
    <name type="scientific">Candidatus Amesbacteria bacterium RIFOXYB1_FULL_44_23</name>
    <dbReference type="NCBI Taxonomy" id="1797263"/>
    <lineage>
        <taxon>Bacteria</taxon>
        <taxon>Candidatus Amesiibacteriota</taxon>
    </lineage>
</organism>
<dbReference type="InterPro" id="IPR022742">
    <property type="entry name" value="Hydrolase_4"/>
</dbReference>
<dbReference type="Gene3D" id="3.40.50.1820">
    <property type="entry name" value="alpha/beta hydrolase"/>
    <property type="match status" value="1"/>
</dbReference>
<accession>A0A1F4ZRK1</accession>
<dbReference type="InterPro" id="IPR029058">
    <property type="entry name" value="AB_hydrolase_fold"/>
</dbReference>
<protein>
    <recommendedName>
        <fullName evidence="1">Serine aminopeptidase S33 domain-containing protein</fullName>
    </recommendedName>
</protein>
<comment type="caution">
    <text evidence="2">The sequence shown here is derived from an EMBL/GenBank/DDBJ whole genome shotgun (WGS) entry which is preliminary data.</text>
</comment>
<dbReference type="SUPFAM" id="SSF53474">
    <property type="entry name" value="alpha/beta-Hydrolases"/>
    <property type="match status" value="1"/>
</dbReference>
<evidence type="ECO:0000313" key="2">
    <source>
        <dbReference type="EMBL" id="OGD08991.1"/>
    </source>
</evidence>
<reference evidence="2 3" key="1">
    <citation type="journal article" date="2016" name="Nat. Commun.">
        <title>Thousands of microbial genomes shed light on interconnected biogeochemical processes in an aquifer system.</title>
        <authorList>
            <person name="Anantharaman K."/>
            <person name="Brown C.T."/>
            <person name="Hug L.A."/>
            <person name="Sharon I."/>
            <person name="Castelle C.J."/>
            <person name="Probst A.J."/>
            <person name="Thomas B.C."/>
            <person name="Singh A."/>
            <person name="Wilkins M.J."/>
            <person name="Karaoz U."/>
            <person name="Brodie E.L."/>
            <person name="Williams K.H."/>
            <person name="Hubbard S.S."/>
            <person name="Banfield J.F."/>
        </authorList>
    </citation>
    <scope>NUCLEOTIDE SEQUENCE [LARGE SCALE GENOMIC DNA]</scope>
</reference>
<dbReference type="EMBL" id="MEXR01000043">
    <property type="protein sequence ID" value="OGD08991.1"/>
    <property type="molecule type" value="Genomic_DNA"/>
</dbReference>
<dbReference type="Pfam" id="PF12146">
    <property type="entry name" value="Hydrolase_4"/>
    <property type="match status" value="1"/>
</dbReference>
<dbReference type="AlphaFoldDB" id="A0A1F4ZRK1"/>
<evidence type="ECO:0000259" key="1">
    <source>
        <dbReference type="Pfam" id="PF12146"/>
    </source>
</evidence>
<sequence length="241" mass="27240">MKTVVLLQGFPEAFLSKKTLIHSYFEDNKYRIVLPDLNSESLFDSEFVLSDVESKLDGKSPDVIVGVSMGGLLAPVLANRYPKSKLVLVATGPYFKTKISAYNLLVALEARDKKTILIRILRLIPRGLFRFAYKNFNRSSTISDVEYAQRADENFDGVMSIPVENIKLILKFVSKTNNTNVLGNLLNRTLIFAGKSDLLMPLALSRQLQSLLQNSQLIVNERNHHDVFTKSEFVHLDKFLS</sequence>
<dbReference type="Proteomes" id="UP000176424">
    <property type="component" value="Unassembled WGS sequence"/>
</dbReference>
<gene>
    <name evidence="2" type="ORF">A2397_05875</name>
</gene>
<name>A0A1F4ZRK1_9BACT</name>
<dbReference type="STRING" id="1797263.A2397_05875"/>